<dbReference type="Pfam" id="PF09933">
    <property type="entry name" value="DUF2165"/>
    <property type="match status" value="1"/>
</dbReference>
<keyword evidence="2" id="KW-1133">Transmembrane helix</keyword>
<evidence type="ECO:0000313" key="4">
    <source>
        <dbReference type="Proteomes" id="UP000444401"/>
    </source>
</evidence>
<protein>
    <submittedName>
        <fullName evidence="3">DUF2165 family protein</fullName>
    </submittedName>
</protein>
<reference evidence="3 4" key="1">
    <citation type="submission" date="2019-12" db="EMBL/GenBank/DDBJ databases">
        <title>Genomic-based taxomic classification of the family Erythrobacteraceae.</title>
        <authorList>
            <person name="Xu L."/>
        </authorList>
    </citation>
    <scope>NUCLEOTIDE SEQUENCE [LARGE SCALE GENOMIC DNA]</scope>
    <source>
        <strain evidence="3 4">H32</strain>
    </source>
</reference>
<comment type="caution">
    <text evidence="3">The sequence shown here is derived from an EMBL/GenBank/DDBJ whole genome shotgun (WGS) entry which is preliminary data.</text>
</comment>
<feature type="transmembrane region" description="Helical" evidence="2">
    <location>
        <begin position="139"/>
        <end position="164"/>
    </location>
</feature>
<proteinExistence type="predicted"/>
<name>A0ABW9UZB4_9SPHN</name>
<feature type="transmembrane region" description="Helical" evidence="2">
    <location>
        <begin position="34"/>
        <end position="56"/>
    </location>
</feature>
<dbReference type="EMBL" id="WTYO01000007">
    <property type="protein sequence ID" value="MXO69843.1"/>
    <property type="molecule type" value="Genomic_DNA"/>
</dbReference>
<sequence>MLLPYAKPPPGDADHALLPPRSVPARSRTGEGFYMVRLLKSALVLFIGLHALFYALQNIANIDAAHGALAYVLSGADHAAYPATMFFKTGNPLLAWAALAVVLAGELAVAFFGIKGGWDLFAARSGTAEEFHAAKRSGVIAAGLALLVWFGFFMSFGAAFFQMWQTPLGTGSMEGAFMYAMASAITMLFVSATDD</sequence>
<feature type="compositionally biased region" description="Pro residues" evidence="1">
    <location>
        <begin position="1"/>
        <end position="11"/>
    </location>
</feature>
<keyword evidence="4" id="KW-1185">Reference proteome</keyword>
<gene>
    <name evidence="3" type="ORF">GRI72_13540</name>
</gene>
<accession>A0ABW9UZB4</accession>
<evidence type="ECO:0000313" key="3">
    <source>
        <dbReference type="EMBL" id="MXO69843.1"/>
    </source>
</evidence>
<dbReference type="RefSeq" id="WP_160734445.1">
    <property type="nucleotide sequence ID" value="NZ_WTYO01000007.1"/>
</dbReference>
<dbReference type="InterPro" id="IPR018681">
    <property type="entry name" value="DUF2165_transmembrane"/>
</dbReference>
<organism evidence="3 4">
    <name type="scientific">Pelagerythrobacter marinus</name>
    <dbReference type="NCBI Taxonomy" id="538382"/>
    <lineage>
        <taxon>Bacteria</taxon>
        <taxon>Pseudomonadati</taxon>
        <taxon>Pseudomonadota</taxon>
        <taxon>Alphaproteobacteria</taxon>
        <taxon>Sphingomonadales</taxon>
        <taxon>Erythrobacteraceae</taxon>
        <taxon>Pelagerythrobacter</taxon>
    </lineage>
</organism>
<feature type="transmembrane region" description="Helical" evidence="2">
    <location>
        <begin position="176"/>
        <end position="193"/>
    </location>
</feature>
<keyword evidence="2" id="KW-0812">Transmembrane</keyword>
<evidence type="ECO:0000256" key="2">
    <source>
        <dbReference type="SAM" id="Phobius"/>
    </source>
</evidence>
<keyword evidence="2" id="KW-0472">Membrane</keyword>
<feature type="region of interest" description="Disordered" evidence="1">
    <location>
        <begin position="1"/>
        <end position="20"/>
    </location>
</feature>
<feature type="transmembrane region" description="Helical" evidence="2">
    <location>
        <begin position="93"/>
        <end position="118"/>
    </location>
</feature>
<dbReference type="Proteomes" id="UP000444401">
    <property type="component" value="Unassembled WGS sequence"/>
</dbReference>
<evidence type="ECO:0000256" key="1">
    <source>
        <dbReference type="SAM" id="MobiDB-lite"/>
    </source>
</evidence>